<dbReference type="SUPFAM" id="SSF53187">
    <property type="entry name" value="Zn-dependent exopeptidases"/>
    <property type="match status" value="1"/>
</dbReference>
<dbReference type="PIRSF" id="PIRSF001235">
    <property type="entry name" value="Amidase_carbamoylase"/>
    <property type="match status" value="1"/>
</dbReference>
<evidence type="ECO:0000313" key="5">
    <source>
        <dbReference type="Proteomes" id="UP001597362"/>
    </source>
</evidence>
<dbReference type="GO" id="GO:0016787">
    <property type="term" value="F:hydrolase activity"/>
    <property type="evidence" value="ECO:0007669"/>
    <property type="project" value="UniProtKB-KW"/>
</dbReference>
<evidence type="ECO:0000256" key="2">
    <source>
        <dbReference type="ARBA" id="ARBA00022801"/>
    </source>
</evidence>
<gene>
    <name evidence="4" type="ORF">ACFSJH_13250</name>
</gene>
<dbReference type="Pfam" id="PF07687">
    <property type="entry name" value="M20_dimer"/>
    <property type="match status" value="1"/>
</dbReference>
<dbReference type="SUPFAM" id="SSF55031">
    <property type="entry name" value="Bacterial exopeptidase dimerisation domain"/>
    <property type="match status" value="1"/>
</dbReference>
<sequence length="419" mass="46056">MNKANKMNVNRLLATLSHINQYGANQHGKGITRLAYTPLYEEALRDFIGLCEAEKMTVRVDAFGNMIARREGTNPKLPVVALGSHMDTVIQGGEYDGTLGVVAALEVIRSLNEEEIETIHPIELIVFACEESARFGASTLGSKAMTGLLDTYSVSNLRDKNGITIQQAFQDYSLDFQKIDKVIRKREEFKVFLELHIEQGPILEMQRKKIGIVTGIASPTRIEVRIQGKASHSGTTPMNDRQDALVAAAEIILEVEHAAKEESAFGTVGTVGVCMVQPGAMNVIPDSVHLQLEVRGTSEQSKNNVLDSLFRLFRELEERRGVVINPSVIIVERPVLLSKEVVNMLTDCSNTLDLSYIHMTSGAGHDAMSMGHLCPTGLIFIPCREGLSHHPDEYASAEDIEAGLQLLKEATLRFAISTT</sequence>
<dbReference type="InterPro" id="IPR002933">
    <property type="entry name" value="Peptidase_M20"/>
</dbReference>
<dbReference type="Proteomes" id="UP001597362">
    <property type="component" value="Unassembled WGS sequence"/>
</dbReference>
<evidence type="ECO:0000313" key="4">
    <source>
        <dbReference type="EMBL" id="MFD2116689.1"/>
    </source>
</evidence>
<dbReference type="InterPro" id="IPR010158">
    <property type="entry name" value="Amidase_Cbmase"/>
</dbReference>
<dbReference type="Gene3D" id="3.30.70.360">
    <property type="match status" value="1"/>
</dbReference>
<proteinExistence type="inferred from homology"/>
<feature type="domain" description="Peptidase M20 dimerisation" evidence="3">
    <location>
        <begin position="222"/>
        <end position="316"/>
    </location>
</feature>
<dbReference type="NCBIfam" id="NF006771">
    <property type="entry name" value="PRK09290.1-5"/>
    <property type="match status" value="1"/>
</dbReference>
<dbReference type="InterPro" id="IPR001261">
    <property type="entry name" value="ArgE/DapE_CS"/>
</dbReference>
<evidence type="ECO:0000259" key="3">
    <source>
        <dbReference type="Pfam" id="PF07687"/>
    </source>
</evidence>
<dbReference type="Gene3D" id="3.40.630.10">
    <property type="entry name" value="Zn peptidases"/>
    <property type="match status" value="1"/>
</dbReference>
<dbReference type="PROSITE" id="PS00758">
    <property type="entry name" value="ARGE_DAPE_CPG2_1"/>
    <property type="match status" value="1"/>
</dbReference>
<dbReference type="EMBL" id="JBHUHO010000031">
    <property type="protein sequence ID" value="MFD2116689.1"/>
    <property type="molecule type" value="Genomic_DNA"/>
</dbReference>
<keyword evidence="5" id="KW-1185">Reference proteome</keyword>
<keyword evidence="2 4" id="KW-0378">Hydrolase</keyword>
<protein>
    <submittedName>
        <fullName evidence="4">Zn-dependent hydrolase</fullName>
    </submittedName>
</protein>
<dbReference type="InterPro" id="IPR036264">
    <property type="entry name" value="Bact_exopeptidase_dim_dom"/>
</dbReference>
<name>A0ABW4YMK0_9BACL</name>
<comment type="caution">
    <text evidence="4">The sequence shown here is derived from an EMBL/GenBank/DDBJ whole genome shotgun (WGS) entry which is preliminary data.</text>
</comment>
<evidence type="ECO:0000256" key="1">
    <source>
        <dbReference type="ARBA" id="ARBA00006153"/>
    </source>
</evidence>
<comment type="similarity">
    <text evidence="1">Belongs to the peptidase M20 family.</text>
</comment>
<accession>A0ABW4YMK0</accession>
<dbReference type="CDD" id="cd03884">
    <property type="entry name" value="M20_bAS"/>
    <property type="match status" value="1"/>
</dbReference>
<dbReference type="PANTHER" id="PTHR32494">
    <property type="entry name" value="ALLANTOATE DEIMINASE-RELATED"/>
    <property type="match status" value="1"/>
</dbReference>
<dbReference type="PANTHER" id="PTHR32494:SF5">
    <property type="entry name" value="ALLANTOATE AMIDOHYDROLASE"/>
    <property type="match status" value="1"/>
</dbReference>
<reference evidence="5" key="1">
    <citation type="journal article" date="2019" name="Int. J. Syst. Evol. Microbiol.">
        <title>The Global Catalogue of Microorganisms (GCM) 10K type strain sequencing project: providing services to taxonomists for standard genome sequencing and annotation.</title>
        <authorList>
            <consortium name="The Broad Institute Genomics Platform"/>
            <consortium name="The Broad Institute Genome Sequencing Center for Infectious Disease"/>
            <person name="Wu L."/>
            <person name="Ma J."/>
        </authorList>
    </citation>
    <scope>NUCLEOTIDE SEQUENCE [LARGE SCALE GENOMIC DNA]</scope>
    <source>
        <strain evidence="5">GH52</strain>
    </source>
</reference>
<dbReference type="RefSeq" id="WP_377773120.1">
    <property type="nucleotide sequence ID" value="NZ_JBHUHO010000031.1"/>
</dbReference>
<dbReference type="InterPro" id="IPR011650">
    <property type="entry name" value="Peptidase_M20_dimer"/>
</dbReference>
<dbReference type="NCBIfam" id="TIGR01879">
    <property type="entry name" value="hydantase"/>
    <property type="match status" value="1"/>
</dbReference>
<organism evidence="4 5">
    <name type="scientific">Paenibacillus yanchengensis</name>
    <dbReference type="NCBI Taxonomy" id="2035833"/>
    <lineage>
        <taxon>Bacteria</taxon>
        <taxon>Bacillati</taxon>
        <taxon>Bacillota</taxon>
        <taxon>Bacilli</taxon>
        <taxon>Bacillales</taxon>
        <taxon>Paenibacillaceae</taxon>
        <taxon>Paenibacillus</taxon>
    </lineage>
</organism>
<dbReference type="Pfam" id="PF01546">
    <property type="entry name" value="Peptidase_M20"/>
    <property type="match status" value="1"/>
</dbReference>